<organism evidence="1 2">
    <name type="scientific">Usitatibacter rugosus</name>
    <dbReference type="NCBI Taxonomy" id="2732067"/>
    <lineage>
        <taxon>Bacteria</taxon>
        <taxon>Pseudomonadati</taxon>
        <taxon>Pseudomonadota</taxon>
        <taxon>Betaproteobacteria</taxon>
        <taxon>Nitrosomonadales</taxon>
        <taxon>Usitatibacteraceae</taxon>
        <taxon>Usitatibacter</taxon>
    </lineage>
</organism>
<evidence type="ECO:0000313" key="1">
    <source>
        <dbReference type="EMBL" id="QJR11104.1"/>
    </source>
</evidence>
<dbReference type="Proteomes" id="UP000501534">
    <property type="component" value="Chromosome"/>
</dbReference>
<dbReference type="InterPro" id="IPR010869">
    <property type="entry name" value="DUF1501"/>
</dbReference>
<gene>
    <name evidence="1" type="ORF">DSM104443_02175</name>
</gene>
<accession>A0A6M4GX84</accession>
<dbReference type="Pfam" id="PF07394">
    <property type="entry name" value="DUF1501"/>
    <property type="match status" value="1"/>
</dbReference>
<name>A0A6M4GX84_9PROT</name>
<dbReference type="PANTHER" id="PTHR43737">
    <property type="entry name" value="BLL7424 PROTEIN"/>
    <property type="match status" value="1"/>
</dbReference>
<sequence length="459" mass="48162">MTNRRDFLKKLGTAGIGVGGLGAWSDLQRIAAAASLEPSPKAAGEDYRAMVCVFLFGGNDANNMVIPTSTTEYQQYATGRTPTLALPLNSLRALNVSNTPGRTFGLHNSMTGLQGVFNAGKAAVVANVGPLLAPTSRADLQARRVPIPQDLYSHSDQQAQWQSSISDGAPRSGWGGRVGDLMKDANGTNNSSTLISVSGNNLFEVGTTLTSFKVSPGNHFGFDFYKGASSNDALSKGITDLLGLPSANLFDGAWKDVIHRAIQNQQVLASALAAVPPFTTVFPNTGLGNQMQMIARLVSVRAALGLKRQVFFASIGGFDTHGDEQIGRQSELLGEVSNALTALYNATVELNCSDLVTSFTASDFNRTFPSNGKGSDHAWGSHHVVVGGAVQGGKMYGTFPTLVKGGPDDTGGGGLWIPTTSVDQYGATLARWFGVDVGGVNTIFPNLARFPAANLGFLG</sequence>
<dbReference type="EMBL" id="CP053069">
    <property type="protein sequence ID" value="QJR11104.1"/>
    <property type="molecule type" value="Genomic_DNA"/>
</dbReference>
<proteinExistence type="predicted"/>
<dbReference type="AlphaFoldDB" id="A0A6M4GX84"/>
<dbReference type="NCBIfam" id="TIGR01409">
    <property type="entry name" value="TAT_signal_seq"/>
    <property type="match status" value="1"/>
</dbReference>
<dbReference type="InterPro" id="IPR006311">
    <property type="entry name" value="TAT_signal"/>
</dbReference>
<dbReference type="PROSITE" id="PS51318">
    <property type="entry name" value="TAT"/>
    <property type="match status" value="1"/>
</dbReference>
<dbReference type="KEGG" id="uru:DSM104443_02175"/>
<evidence type="ECO:0000313" key="2">
    <source>
        <dbReference type="Proteomes" id="UP000501534"/>
    </source>
</evidence>
<dbReference type="PANTHER" id="PTHR43737:SF1">
    <property type="entry name" value="DUF1501 DOMAIN-CONTAINING PROTEIN"/>
    <property type="match status" value="1"/>
</dbReference>
<evidence type="ECO:0008006" key="3">
    <source>
        <dbReference type="Google" id="ProtNLM"/>
    </source>
</evidence>
<dbReference type="RefSeq" id="WP_171092157.1">
    <property type="nucleotide sequence ID" value="NZ_CP053069.1"/>
</dbReference>
<protein>
    <recommendedName>
        <fullName evidence="3">DUF1501 domain-containing protein</fullName>
    </recommendedName>
</protein>
<reference evidence="1 2" key="1">
    <citation type="submission" date="2020-04" db="EMBL/GenBank/DDBJ databases">
        <title>Usitatibacter rugosus gen. nov., sp. nov. and Usitatibacter palustris sp. nov., novel members of Usitatibacteraceae fam. nov. within the order Nitrosomonadales isolated from soil.</title>
        <authorList>
            <person name="Huber K.J."/>
            <person name="Neumann-Schaal M."/>
            <person name="Geppert A."/>
            <person name="Luckner M."/>
            <person name="Wanner G."/>
            <person name="Overmann J."/>
        </authorList>
    </citation>
    <scope>NUCLEOTIDE SEQUENCE [LARGE SCALE GENOMIC DNA]</scope>
    <source>
        <strain evidence="1 2">0125_3</strain>
    </source>
</reference>
<dbReference type="InterPro" id="IPR019546">
    <property type="entry name" value="TAT_signal_bac_arc"/>
</dbReference>
<keyword evidence="2" id="KW-1185">Reference proteome</keyword>